<dbReference type="Proteomes" id="UP000315010">
    <property type="component" value="Unassembled WGS sequence"/>
</dbReference>
<protein>
    <recommendedName>
        <fullName evidence="3">AsmA-like C-terminal domain-containing protein</fullName>
    </recommendedName>
</protein>
<proteinExistence type="predicted"/>
<comment type="caution">
    <text evidence="1">The sequence shown here is derived from an EMBL/GenBank/DDBJ whole genome shotgun (WGS) entry which is preliminary data.</text>
</comment>
<dbReference type="AlphaFoldDB" id="A0A5C5Z837"/>
<organism evidence="1 2">
    <name type="scientific">Novipirellula herctigrandis</name>
    <dbReference type="NCBI Taxonomy" id="2527986"/>
    <lineage>
        <taxon>Bacteria</taxon>
        <taxon>Pseudomonadati</taxon>
        <taxon>Planctomycetota</taxon>
        <taxon>Planctomycetia</taxon>
        <taxon>Pirellulales</taxon>
        <taxon>Pirellulaceae</taxon>
        <taxon>Novipirellula</taxon>
    </lineage>
</organism>
<sequence length="153" mass="17047">MQFEVRNGRFYHEGLALLLPRGESSIRIVSKGSVGLDETLALQVTIDLPLNRLGDGPIANRLRTEGVTVDVGGTFEQPTIQLENNEGWLGELLGTFSNENDEDGEQSNEVLEQAVGDMIEGLMQRASEKASEREGSILQEPLIPRLRERFLRR</sequence>
<accession>A0A5C5Z837</accession>
<name>A0A5C5Z837_9BACT</name>
<dbReference type="OrthoDB" id="244263at2"/>
<dbReference type="EMBL" id="SJPJ01000001">
    <property type="protein sequence ID" value="TWT83509.1"/>
    <property type="molecule type" value="Genomic_DNA"/>
</dbReference>
<keyword evidence="2" id="KW-1185">Reference proteome</keyword>
<evidence type="ECO:0008006" key="3">
    <source>
        <dbReference type="Google" id="ProtNLM"/>
    </source>
</evidence>
<reference evidence="1 2" key="1">
    <citation type="submission" date="2019-02" db="EMBL/GenBank/DDBJ databases">
        <title>Deep-cultivation of Planctomycetes and their phenomic and genomic characterization uncovers novel biology.</title>
        <authorList>
            <person name="Wiegand S."/>
            <person name="Jogler M."/>
            <person name="Boedeker C."/>
            <person name="Pinto D."/>
            <person name="Vollmers J."/>
            <person name="Rivas-Marin E."/>
            <person name="Kohn T."/>
            <person name="Peeters S.H."/>
            <person name="Heuer A."/>
            <person name="Rast P."/>
            <person name="Oberbeckmann S."/>
            <person name="Bunk B."/>
            <person name="Jeske O."/>
            <person name="Meyerdierks A."/>
            <person name="Storesund J.E."/>
            <person name="Kallscheuer N."/>
            <person name="Luecker S."/>
            <person name="Lage O.M."/>
            <person name="Pohl T."/>
            <person name="Merkel B.J."/>
            <person name="Hornburger P."/>
            <person name="Mueller R.-W."/>
            <person name="Bruemmer F."/>
            <person name="Labrenz M."/>
            <person name="Spormann A.M."/>
            <person name="Op Den Camp H."/>
            <person name="Overmann J."/>
            <person name="Amann R."/>
            <person name="Jetten M.S.M."/>
            <person name="Mascher T."/>
            <person name="Medema M.H."/>
            <person name="Devos D.P."/>
            <person name="Kaster A.-K."/>
            <person name="Ovreas L."/>
            <person name="Rohde M."/>
            <person name="Galperin M.Y."/>
            <person name="Jogler C."/>
        </authorList>
    </citation>
    <scope>NUCLEOTIDE SEQUENCE [LARGE SCALE GENOMIC DNA]</scope>
    <source>
        <strain evidence="1 2">CA13</strain>
    </source>
</reference>
<evidence type="ECO:0000313" key="2">
    <source>
        <dbReference type="Proteomes" id="UP000315010"/>
    </source>
</evidence>
<evidence type="ECO:0000313" key="1">
    <source>
        <dbReference type="EMBL" id="TWT83509.1"/>
    </source>
</evidence>
<gene>
    <name evidence="1" type="ORF">CA13_49740</name>
</gene>
<dbReference type="RefSeq" id="WP_146400727.1">
    <property type="nucleotide sequence ID" value="NZ_SJPJ01000001.1"/>
</dbReference>